<gene>
    <name evidence="2" type="ORF">GA0070616_0094</name>
</gene>
<keyword evidence="1" id="KW-1133">Transmembrane helix</keyword>
<feature type="transmembrane region" description="Helical" evidence="1">
    <location>
        <begin position="30"/>
        <end position="47"/>
    </location>
</feature>
<protein>
    <submittedName>
        <fullName evidence="2">Uncharacterized protein</fullName>
    </submittedName>
</protein>
<evidence type="ECO:0000256" key="1">
    <source>
        <dbReference type="SAM" id="Phobius"/>
    </source>
</evidence>
<evidence type="ECO:0000313" key="3">
    <source>
        <dbReference type="Proteomes" id="UP000199699"/>
    </source>
</evidence>
<feature type="transmembrane region" description="Helical" evidence="1">
    <location>
        <begin position="56"/>
        <end position="74"/>
    </location>
</feature>
<accession>A0A1C6R7J5</accession>
<sequence>MIVILLGLAFVSVLAGMSLPASGSLTGLRAVAGGALAMAAVLPFLIVDRMAAGPRGAVGAAVLGYGLLLLWVPGRGRARQWLTRRREITASEAGEDRRPLAQAPWF</sequence>
<organism evidence="2 3">
    <name type="scientific">Micromonospora nigra</name>
    <dbReference type="NCBI Taxonomy" id="145857"/>
    <lineage>
        <taxon>Bacteria</taxon>
        <taxon>Bacillati</taxon>
        <taxon>Actinomycetota</taxon>
        <taxon>Actinomycetes</taxon>
        <taxon>Micromonosporales</taxon>
        <taxon>Micromonosporaceae</taxon>
        <taxon>Micromonospora</taxon>
    </lineage>
</organism>
<evidence type="ECO:0000313" key="2">
    <source>
        <dbReference type="EMBL" id="SCL12999.1"/>
    </source>
</evidence>
<keyword evidence="1" id="KW-0812">Transmembrane</keyword>
<reference evidence="2 3" key="1">
    <citation type="submission" date="2016-06" db="EMBL/GenBank/DDBJ databases">
        <authorList>
            <person name="Kjaerup R.B."/>
            <person name="Dalgaard T.S."/>
            <person name="Juul-Madsen H.R."/>
        </authorList>
    </citation>
    <scope>NUCLEOTIDE SEQUENCE [LARGE SCALE GENOMIC DNA]</scope>
    <source>
        <strain evidence="2 3">DSM 43818</strain>
    </source>
</reference>
<dbReference type="STRING" id="145857.GA0070616_0094"/>
<keyword evidence="3" id="KW-1185">Reference proteome</keyword>
<keyword evidence="1" id="KW-0472">Membrane</keyword>
<proteinExistence type="predicted"/>
<dbReference type="RefSeq" id="WP_091074721.1">
    <property type="nucleotide sequence ID" value="NZ_FMHT01000002.1"/>
</dbReference>
<dbReference type="Proteomes" id="UP000199699">
    <property type="component" value="Unassembled WGS sequence"/>
</dbReference>
<name>A0A1C6R7J5_9ACTN</name>
<dbReference type="AlphaFoldDB" id="A0A1C6R7J5"/>
<dbReference type="EMBL" id="FMHT01000002">
    <property type="protein sequence ID" value="SCL12999.1"/>
    <property type="molecule type" value="Genomic_DNA"/>
</dbReference>